<proteinExistence type="predicted"/>
<evidence type="ECO:0000313" key="2">
    <source>
        <dbReference type="EMBL" id="KAA1415350.1"/>
    </source>
</evidence>
<protein>
    <submittedName>
        <fullName evidence="2">Uncharacterized protein</fullName>
    </submittedName>
</protein>
<keyword evidence="3" id="KW-1185">Reference proteome</keyword>
<reference evidence="2 3" key="2">
    <citation type="submission" date="2019-09" db="EMBL/GenBank/DDBJ databases">
        <authorList>
            <person name="Jin C."/>
        </authorList>
    </citation>
    <scope>NUCLEOTIDE SEQUENCE [LARGE SCALE GENOMIC DNA]</scope>
    <source>
        <strain evidence="2 3">BN130099</strain>
    </source>
</reference>
<feature type="region of interest" description="Disordered" evidence="1">
    <location>
        <begin position="175"/>
        <end position="194"/>
    </location>
</feature>
<reference evidence="2 3" key="1">
    <citation type="submission" date="2019-09" db="EMBL/GenBank/DDBJ databases">
        <title>Nocardioides panacisoli sp. nov., isolated from the soil of a ginseng field.</title>
        <authorList>
            <person name="Cho C."/>
        </authorList>
    </citation>
    <scope>NUCLEOTIDE SEQUENCE [LARGE SCALE GENOMIC DNA]</scope>
    <source>
        <strain evidence="2 3">BN130099</strain>
    </source>
</reference>
<comment type="caution">
    <text evidence="2">The sequence shown here is derived from an EMBL/GenBank/DDBJ whole genome shotgun (WGS) entry which is preliminary data.</text>
</comment>
<accession>A0A5B1L6F0</accession>
<organism evidence="2 3">
    <name type="scientific">Nocardioides humilatus</name>
    <dbReference type="NCBI Taxonomy" id="2607660"/>
    <lineage>
        <taxon>Bacteria</taxon>
        <taxon>Bacillati</taxon>
        <taxon>Actinomycetota</taxon>
        <taxon>Actinomycetes</taxon>
        <taxon>Propionibacteriales</taxon>
        <taxon>Nocardioidaceae</taxon>
        <taxon>Nocardioides</taxon>
    </lineage>
</organism>
<evidence type="ECO:0000313" key="3">
    <source>
        <dbReference type="Proteomes" id="UP000325003"/>
    </source>
</evidence>
<dbReference type="Proteomes" id="UP000325003">
    <property type="component" value="Unassembled WGS sequence"/>
</dbReference>
<dbReference type="EMBL" id="VUJV01000010">
    <property type="protein sequence ID" value="KAA1415350.1"/>
    <property type="molecule type" value="Genomic_DNA"/>
</dbReference>
<name>A0A5B1L6F0_9ACTN</name>
<dbReference type="AlphaFoldDB" id="A0A5B1L6F0"/>
<evidence type="ECO:0000256" key="1">
    <source>
        <dbReference type="SAM" id="MobiDB-lite"/>
    </source>
</evidence>
<dbReference type="RefSeq" id="WP_149730528.1">
    <property type="nucleotide sequence ID" value="NZ_VUJV01000010.1"/>
</dbReference>
<gene>
    <name evidence="2" type="ORF">F0U44_21975</name>
</gene>
<sequence length="257" mass="28272">MASQGRSSIRFTVNRRQYDLARATVESRLVDVAPDAIRKHAVRVNGVWFPVLQAFELASGIPRSEFMSYTARRHLVALGFEVRGDVDHRASRAVGGDEVQGRVPSTWIGTPAQEADEQWHTEGNVQAAVVTHLVGAGWRIFSVANTATKEHGIDVVAGLRDEVVGIEVKGFPSRGYADPARAGETKRSSPSTQAGHWYSQAVLAAMRLRGKKPDWRSVIALPDFPRYRDLHAETMSSLSAAQIEVWWVDRSGSVQGT</sequence>